<keyword evidence="9" id="KW-0804">Transcription</keyword>
<comment type="subcellular location">
    <subcellularLocation>
        <location evidence="1">Nucleus</location>
    </subcellularLocation>
</comment>
<feature type="domain" description="AF4/FMR2 C-terminal homology" evidence="15">
    <location>
        <begin position="751"/>
        <end position="932"/>
    </location>
</feature>
<feature type="compositionally biased region" description="Basic and acidic residues" evidence="13">
    <location>
        <begin position="120"/>
        <end position="136"/>
    </location>
</feature>
<feature type="compositionally biased region" description="Basic and acidic residues" evidence="13">
    <location>
        <begin position="476"/>
        <end position="487"/>
    </location>
</feature>
<evidence type="ECO:0000256" key="3">
    <source>
        <dbReference type="ARBA" id="ARBA00021888"/>
    </source>
</evidence>
<feature type="transmembrane region" description="Helical" evidence="14">
    <location>
        <begin position="644"/>
        <end position="663"/>
    </location>
</feature>
<evidence type="ECO:0000256" key="7">
    <source>
        <dbReference type="ARBA" id="ARBA00023015"/>
    </source>
</evidence>
<evidence type="ECO:0000256" key="5">
    <source>
        <dbReference type="ARBA" id="ARBA00022553"/>
    </source>
</evidence>
<evidence type="ECO:0000256" key="8">
    <source>
        <dbReference type="ARBA" id="ARBA00023125"/>
    </source>
</evidence>
<feature type="compositionally biased region" description="Polar residues" evidence="13">
    <location>
        <begin position="793"/>
        <end position="819"/>
    </location>
</feature>
<dbReference type="Proteomes" id="UP001209878">
    <property type="component" value="Unassembled WGS sequence"/>
</dbReference>
<comment type="function">
    <text evidence="11">Has a role in transcriptional regulation. Acts in parallel with the Ras/MAPK and the PI3K/PKB pathways in the control of cell identity and cellular growth. Essential for regulation of the cytoskeleton and cell growth but not for cell proliferation or growth rate. Required specifically for the microtubule-based basal transport of lipid droplets. Plays a partially redundant function downstream of Raf in cell fate specification in the developing eye. Pair-rule protein that regulates embryonic cellularization, gastrulation and segmentation.</text>
</comment>
<evidence type="ECO:0000256" key="9">
    <source>
        <dbReference type="ARBA" id="ARBA00023163"/>
    </source>
</evidence>
<keyword evidence="10" id="KW-0539">Nucleus</keyword>
<evidence type="ECO:0000256" key="6">
    <source>
        <dbReference type="ARBA" id="ARBA00022788"/>
    </source>
</evidence>
<evidence type="ECO:0000256" key="12">
    <source>
        <dbReference type="ARBA" id="ARBA00032149"/>
    </source>
</evidence>
<keyword evidence="17" id="KW-1185">Reference proteome</keyword>
<proteinExistence type="inferred from homology"/>
<dbReference type="GO" id="GO:0032783">
    <property type="term" value="C:super elongation complex"/>
    <property type="evidence" value="ECO:0007669"/>
    <property type="project" value="TreeGrafter"/>
</dbReference>
<keyword evidence="4" id="KW-0217">Developmental protein</keyword>
<evidence type="ECO:0000259" key="15">
    <source>
        <dbReference type="Pfam" id="PF18876"/>
    </source>
</evidence>
<dbReference type="AlphaFoldDB" id="A0AAD9UEK8"/>
<reference evidence="16" key="1">
    <citation type="journal article" date="2023" name="Mol. Biol. Evol.">
        <title>Third-Generation Sequencing Reveals the Adaptive Role of the Epigenome in Three Deep-Sea Polychaetes.</title>
        <authorList>
            <person name="Perez M."/>
            <person name="Aroh O."/>
            <person name="Sun Y."/>
            <person name="Lan Y."/>
            <person name="Juniper S.K."/>
            <person name="Young C.R."/>
            <person name="Angers B."/>
            <person name="Qian P.Y."/>
        </authorList>
    </citation>
    <scope>NUCLEOTIDE SEQUENCE</scope>
    <source>
        <strain evidence="16">R07B-5</strain>
    </source>
</reference>
<protein>
    <recommendedName>
        <fullName evidence="3">AF4/FMR2 family member lilli</fullName>
    </recommendedName>
    <alternativeName>
        <fullName evidence="12">Protein lilliputian</fullName>
    </alternativeName>
</protein>
<dbReference type="PANTHER" id="PTHR10528">
    <property type="entry name" value="AF4/FMR2 FAMILY MEMBER"/>
    <property type="match status" value="1"/>
</dbReference>
<evidence type="ECO:0000256" key="1">
    <source>
        <dbReference type="ARBA" id="ARBA00004123"/>
    </source>
</evidence>
<accession>A0AAD9UEK8</accession>
<keyword evidence="6" id="KW-0562">Pair-rule protein</keyword>
<keyword evidence="14" id="KW-1133">Transmembrane helix</keyword>
<feature type="compositionally biased region" description="Polar residues" evidence="13">
    <location>
        <begin position="78"/>
        <end position="87"/>
    </location>
</feature>
<dbReference type="InterPro" id="IPR007797">
    <property type="entry name" value="AF4/FMR2"/>
</dbReference>
<feature type="transmembrane region" description="Helical" evidence="14">
    <location>
        <begin position="670"/>
        <end position="690"/>
    </location>
</feature>
<feature type="compositionally biased region" description="Low complexity" evidence="13">
    <location>
        <begin position="820"/>
        <end position="829"/>
    </location>
</feature>
<feature type="compositionally biased region" description="Low complexity" evidence="13">
    <location>
        <begin position="500"/>
        <end position="516"/>
    </location>
</feature>
<name>A0AAD9UEK8_RIDPI</name>
<evidence type="ECO:0000256" key="14">
    <source>
        <dbReference type="SAM" id="Phobius"/>
    </source>
</evidence>
<evidence type="ECO:0000256" key="2">
    <source>
        <dbReference type="ARBA" id="ARBA00007354"/>
    </source>
</evidence>
<keyword evidence="5" id="KW-0597">Phosphoprotein</keyword>
<feature type="region of interest" description="Disordered" evidence="13">
    <location>
        <begin position="65"/>
        <end position="197"/>
    </location>
</feature>
<evidence type="ECO:0000256" key="10">
    <source>
        <dbReference type="ARBA" id="ARBA00023242"/>
    </source>
</evidence>
<gene>
    <name evidence="16" type="ORF">NP493_195g03027</name>
</gene>
<feature type="region of interest" description="Disordered" evidence="13">
    <location>
        <begin position="383"/>
        <end position="567"/>
    </location>
</feature>
<evidence type="ECO:0000256" key="11">
    <source>
        <dbReference type="ARBA" id="ARBA00024653"/>
    </source>
</evidence>
<keyword evidence="7" id="KW-0805">Transcription regulation</keyword>
<dbReference type="GO" id="GO:0010468">
    <property type="term" value="P:regulation of gene expression"/>
    <property type="evidence" value="ECO:0007669"/>
    <property type="project" value="InterPro"/>
</dbReference>
<sequence length="934" mass="102498">EKVGGLIATASEAASTPLPNLSQPDAHHLDELCHNIINNCDFLQKSPLSPLDTIIQRSECTVEGASANRFKKSPMSAPGSNSMSTPKRNGELTPKGGSDNKRGSSVKCDLFNTPRRTAKAKKDAEKKRSGNTKRDLSVSPAPEKSHSTTAARRRTADKKPSSGAKPRQSGKRAAGKSPRSKEFVPSSSDSSDNDETSFVDVVGISSPEKDRTAVCRSQTSGKVVPKVEPKSSPKSVFSLDLKDVFAEPLLSPIPAESKHVDMAAVNDASFNMCGINYIDGKPSIMVRLKRSIFQAASPECGSRKSNAAGECVVKHEVMSSPTTTDRSQTLQANTKFGDARQNDSDIMKTVPVKHEKVDTVPVTVPKERSELVNDTHTANVCVERTGVTPDAASTDGKPKKIPGAVEKKKRPMPVDILAQFSNGDAPRPLPKMKIPKRKPEVSSDTDTQQDCSKRSRVTDAAVSPRRISDDVTDQESTSHKDDHAWDRKHPRRSDRPPGGSTSSSISSQHSQAAADAVDSRYGSRSLERDRSAHRDGRDWDRDHHKMRTDWDAPSDQSESQCDSPARYRASNCHGNQYQKVGSDWGAMAAGQIDRYSDQHTRGSYSPYSNGSSHYRSTHHTRNIGTQMSPKHKCCHHVDPVEEKYVTFIIVFIFLFCLFVYLSCIWPALHVNILIVCVSLVGWLRSAAHYLDIAKKLKHQADSTSEPITKSLTYIDAGIYFIQWCFAKEREHSSDSNCIFCMYSDTLKLINLRMQSILCLKLFQLKRNEMNRLKKVIDEYKSGAPKPSHVQVPSPYQANSANWSRTTGTPSPMSPQQSPAGSVGSVSSVGSGSGDHGVSKMMNGNHNCGSSGASGVAPATVSVPQRIHSVTQQYLGIMNYLSQSHDIWDQADLKAREYKDFFTSLDTDCGQLTMQSTVTEFARYIKVAVQHIKAT</sequence>
<evidence type="ECO:0000313" key="16">
    <source>
        <dbReference type="EMBL" id="KAK2186572.1"/>
    </source>
</evidence>
<keyword evidence="14" id="KW-0472">Membrane</keyword>
<organism evidence="16 17">
    <name type="scientific">Ridgeia piscesae</name>
    <name type="common">Tubeworm</name>
    <dbReference type="NCBI Taxonomy" id="27915"/>
    <lineage>
        <taxon>Eukaryota</taxon>
        <taxon>Metazoa</taxon>
        <taxon>Spiralia</taxon>
        <taxon>Lophotrochozoa</taxon>
        <taxon>Annelida</taxon>
        <taxon>Polychaeta</taxon>
        <taxon>Sedentaria</taxon>
        <taxon>Canalipalpata</taxon>
        <taxon>Sabellida</taxon>
        <taxon>Siboglinidae</taxon>
        <taxon>Ridgeia</taxon>
    </lineage>
</organism>
<keyword evidence="14" id="KW-0812">Transmembrane</keyword>
<dbReference type="EMBL" id="JAODUO010000195">
    <property type="protein sequence ID" value="KAK2186572.1"/>
    <property type="molecule type" value="Genomic_DNA"/>
</dbReference>
<evidence type="ECO:0000256" key="4">
    <source>
        <dbReference type="ARBA" id="ARBA00022473"/>
    </source>
</evidence>
<dbReference type="InterPro" id="IPR043640">
    <property type="entry name" value="AF4/FMR2_CHD"/>
</dbReference>
<feature type="non-terminal residue" evidence="16">
    <location>
        <position position="1"/>
    </location>
</feature>
<keyword evidence="8" id="KW-0238">DNA-binding</keyword>
<dbReference type="GO" id="GO:0003677">
    <property type="term" value="F:DNA binding"/>
    <property type="evidence" value="ECO:0007669"/>
    <property type="project" value="UniProtKB-KW"/>
</dbReference>
<feature type="region of interest" description="Disordered" evidence="13">
    <location>
        <begin position="783"/>
        <end position="848"/>
    </location>
</feature>
<comment type="similarity">
    <text evidence="2">Belongs to the AF4 family.</text>
</comment>
<evidence type="ECO:0000256" key="13">
    <source>
        <dbReference type="SAM" id="MobiDB-lite"/>
    </source>
</evidence>
<dbReference type="Pfam" id="PF18876">
    <property type="entry name" value="AFF4_CHD"/>
    <property type="match status" value="1"/>
</dbReference>
<dbReference type="GO" id="GO:0007366">
    <property type="term" value="P:periodic partitioning by pair rule gene"/>
    <property type="evidence" value="ECO:0007669"/>
    <property type="project" value="UniProtKB-KW"/>
</dbReference>
<comment type="caution">
    <text evidence="16">The sequence shown here is derived from an EMBL/GenBank/DDBJ whole genome shotgun (WGS) entry which is preliminary data.</text>
</comment>
<evidence type="ECO:0000313" key="17">
    <source>
        <dbReference type="Proteomes" id="UP001209878"/>
    </source>
</evidence>
<feature type="compositionally biased region" description="Basic and acidic residues" evidence="13">
    <location>
        <begin position="525"/>
        <end position="550"/>
    </location>
</feature>
<dbReference type="PANTHER" id="PTHR10528:SF17">
    <property type="entry name" value="AF4_FMR2 FAMILY MEMBER LILLI"/>
    <property type="match status" value="1"/>
</dbReference>
<feature type="region of interest" description="Disordered" evidence="13">
    <location>
        <begin position="209"/>
        <end position="232"/>
    </location>
</feature>